<sequence>MIIDATKKTDKDIEMARIENHKYSIEEAFRECFYIVPDYQREYVWTDKEVHQLLEDIGEQIDAGTTREYFIGTVLVSPTEQKNHYEVIDGQQRLTTFFLLLCALKHLFQGEPQRQMIAGLISTSYVDSDGEVRTTLKLEPRYESAGEVMAKLVELDAEPQTVRAGIQSSGITSFGSLENLVNAYSTLYRYLKDNYGDTAKLKKYWGYLANNVVFIQISTDVSSALKIFETINERGVGLNPMDLLKNLLFTQVKQAQFTQLKDEWKKITKPLEKEKEKPLRFLRYFLMANYVIKNERGDAVVREDEIYDWFIAKDNAALCDYAGKPFEFVRKVIRNVEHYLAFANGLGNDGKPSLAMDSLKRLAGGAFSLHYVLLLAAANFPKPLFDHFIAQLESFLFYYIFTKTPTKVLERSFSQWADELRAIAETTDPVKQKVQLNTFVADRFEKNMAGKSQELADALKRFTLYSMQQYRTRYLLARLTQHVEMAFSGLKNPGSLEPFTKLEIEHILPDNPKPELRATWAAENPNAVYDDYKNRLGNLTLLEKPINIVAGNDFYKAKQTEYGKSGNYLTRSLVALTEVGQNTSISRINAKLEAFPAWNAASIERRHALLIALAQEVWKTTPTDV</sequence>
<feature type="domain" description="GmrSD restriction endonucleases N-terminal" evidence="1">
    <location>
        <begin position="31"/>
        <end position="249"/>
    </location>
</feature>
<dbReference type="Proteomes" id="UP000004088">
    <property type="component" value="Unassembled WGS sequence"/>
</dbReference>
<proteinExistence type="predicted"/>
<organism evidence="3 4">
    <name type="scientific">Kingella denitrificans ATCC 33394</name>
    <dbReference type="NCBI Taxonomy" id="888741"/>
    <lineage>
        <taxon>Bacteria</taxon>
        <taxon>Pseudomonadati</taxon>
        <taxon>Pseudomonadota</taxon>
        <taxon>Betaproteobacteria</taxon>
        <taxon>Neisseriales</taxon>
        <taxon>Neisseriaceae</taxon>
        <taxon>Kingella</taxon>
    </lineage>
</organism>
<dbReference type="Pfam" id="PF07510">
    <property type="entry name" value="GmrSD_C"/>
    <property type="match status" value="1"/>
</dbReference>
<evidence type="ECO:0000259" key="2">
    <source>
        <dbReference type="Pfam" id="PF07510"/>
    </source>
</evidence>
<keyword evidence="4" id="KW-1185">Reference proteome</keyword>
<evidence type="ECO:0000313" key="3">
    <source>
        <dbReference type="EMBL" id="EGC17474.1"/>
    </source>
</evidence>
<dbReference type="HOGENOM" id="CLU_011736_6_1_4"/>
<reference evidence="3 4" key="1">
    <citation type="submission" date="2011-01" db="EMBL/GenBank/DDBJ databases">
        <authorList>
            <person name="Muzny D."/>
            <person name="Qin X."/>
            <person name="Deng J."/>
            <person name="Jiang H."/>
            <person name="Liu Y."/>
            <person name="Qu J."/>
            <person name="Song X.-Z."/>
            <person name="Zhang L."/>
            <person name="Thornton R."/>
            <person name="Coyle M."/>
            <person name="Francisco L."/>
            <person name="Jackson L."/>
            <person name="Javaid M."/>
            <person name="Korchina V."/>
            <person name="Kovar C."/>
            <person name="Mata R."/>
            <person name="Mathew T."/>
            <person name="Ngo R."/>
            <person name="Nguyen L."/>
            <person name="Nguyen N."/>
            <person name="Okwuonu G."/>
            <person name="Ongeri F."/>
            <person name="Pham C."/>
            <person name="Simmons D."/>
            <person name="Wilczek-Boney K."/>
            <person name="Hale W."/>
            <person name="Jakkamsetti A."/>
            <person name="Pham P."/>
            <person name="Ruth R."/>
            <person name="San Lucas F."/>
            <person name="Warren J."/>
            <person name="Zhang J."/>
            <person name="Zhao Z."/>
            <person name="Zhou C."/>
            <person name="Zhu D."/>
            <person name="Lee S."/>
            <person name="Bess C."/>
            <person name="Blankenburg K."/>
            <person name="Forbes L."/>
            <person name="Fu Q."/>
            <person name="Gubbala S."/>
            <person name="Hirani K."/>
            <person name="Jayaseelan J.C."/>
            <person name="Lara F."/>
            <person name="Munidasa M."/>
            <person name="Palculict T."/>
            <person name="Patil S."/>
            <person name="Pu L.-L."/>
            <person name="Saada N."/>
            <person name="Tang L."/>
            <person name="Weissenberger G."/>
            <person name="Zhu Y."/>
            <person name="Hemphill L."/>
            <person name="Shang Y."/>
            <person name="Youmans B."/>
            <person name="Ayvaz T."/>
            <person name="Ross M."/>
            <person name="Santibanez J."/>
            <person name="Aqrawi P."/>
            <person name="Gross S."/>
            <person name="Joshi V."/>
            <person name="Fowler G."/>
            <person name="Nazareth L."/>
            <person name="Reid J."/>
            <person name="Worley K."/>
            <person name="Petrosino J."/>
            <person name="Highlander S."/>
            <person name="Gibbs R."/>
        </authorList>
    </citation>
    <scope>NUCLEOTIDE SEQUENCE [LARGE SCALE GENOMIC DNA]</scope>
    <source>
        <strain evidence="3 4">ATCC 33394</strain>
    </source>
</reference>
<name>F0EZ48_9NEIS</name>
<dbReference type="InterPro" id="IPR011089">
    <property type="entry name" value="GmrSD_C"/>
</dbReference>
<feature type="domain" description="GmrSD restriction endonucleases C-terminal" evidence="2">
    <location>
        <begin position="452"/>
        <end position="612"/>
    </location>
</feature>
<protein>
    <recommendedName>
        <fullName evidence="5">DUF262 domain-containing protein</fullName>
    </recommendedName>
</protein>
<dbReference type="AlphaFoldDB" id="F0EZ48"/>
<dbReference type="PANTHER" id="PTHR35149:SF2">
    <property type="entry name" value="DUF262 DOMAIN-CONTAINING PROTEIN"/>
    <property type="match status" value="1"/>
</dbReference>
<evidence type="ECO:0008006" key="5">
    <source>
        <dbReference type="Google" id="ProtNLM"/>
    </source>
</evidence>
<evidence type="ECO:0000313" key="4">
    <source>
        <dbReference type="Proteomes" id="UP000004088"/>
    </source>
</evidence>
<dbReference type="STRING" id="888741.HMPREF9098_1132"/>
<evidence type="ECO:0000259" key="1">
    <source>
        <dbReference type="Pfam" id="PF03235"/>
    </source>
</evidence>
<gene>
    <name evidence="3" type="ORF">HMPREF9098_1132</name>
</gene>
<dbReference type="EMBL" id="AEWV01000016">
    <property type="protein sequence ID" value="EGC17474.1"/>
    <property type="molecule type" value="Genomic_DNA"/>
</dbReference>
<dbReference type="Pfam" id="PF03235">
    <property type="entry name" value="GmrSD_N"/>
    <property type="match status" value="1"/>
</dbReference>
<dbReference type="InterPro" id="IPR004919">
    <property type="entry name" value="GmrSD_N"/>
</dbReference>
<comment type="caution">
    <text evidence="3">The sequence shown here is derived from an EMBL/GenBank/DDBJ whole genome shotgun (WGS) entry which is preliminary data.</text>
</comment>
<dbReference type="PANTHER" id="PTHR35149">
    <property type="entry name" value="SLL5132 PROTEIN"/>
    <property type="match status" value="1"/>
</dbReference>
<accession>F0EZ48</accession>